<keyword evidence="1" id="KW-1133">Transmembrane helix</keyword>
<feature type="transmembrane region" description="Helical" evidence="1">
    <location>
        <begin position="176"/>
        <end position="195"/>
    </location>
</feature>
<protein>
    <submittedName>
        <fullName evidence="3">Putative membrane protein</fullName>
    </submittedName>
</protein>
<feature type="transmembrane region" description="Helical" evidence="1">
    <location>
        <begin position="31"/>
        <end position="53"/>
    </location>
</feature>
<feature type="transmembrane region" description="Helical" evidence="1">
    <location>
        <begin position="59"/>
        <end position="81"/>
    </location>
</feature>
<feature type="transmembrane region" description="Helical" evidence="1">
    <location>
        <begin position="240"/>
        <end position="259"/>
    </location>
</feature>
<dbReference type="InterPro" id="IPR000620">
    <property type="entry name" value="EamA_dom"/>
</dbReference>
<evidence type="ECO:0000313" key="3">
    <source>
        <dbReference type="EMBL" id="SCD19053.1"/>
    </source>
</evidence>
<keyword evidence="4" id="KW-1185">Reference proteome</keyword>
<feature type="transmembrane region" description="Helical" evidence="1">
    <location>
        <begin position="266"/>
        <end position="285"/>
    </location>
</feature>
<accession>A0A1R3SRP2</accession>
<dbReference type="AlphaFoldDB" id="A0A1R3SRP2"/>
<feature type="transmembrane region" description="Helical" evidence="1">
    <location>
        <begin position="147"/>
        <end position="164"/>
    </location>
</feature>
<proteinExistence type="predicted"/>
<dbReference type="SUPFAM" id="SSF103481">
    <property type="entry name" value="Multidrug resistance efflux transporter EmrE"/>
    <property type="match status" value="2"/>
</dbReference>
<feature type="transmembrane region" description="Helical" evidence="1">
    <location>
        <begin position="215"/>
        <end position="234"/>
    </location>
</feature>
<evidence type="ECO:0000256" key="1">
    <source>
        <dbReference type="SAM" id="Phobius"/>
    </source>
</evidence>
<feature type="domain" description="EamA" evidence="2">
    <location>
        <begin position="3"/>
        <end position="133"/>
    </location>
</feature>
<name>A0A1R3SRP2_9BACT</name>
<gene>
    <name evidence="3" type="ORF">PSM36_0217</name>
</gene>
<dbReference type="InterPro" id="IPR037185">
    <property type="entry name" value="EmrE-like"/>
</dbReference>
<keyword evidence="1" id="KW-0472">Membrane</keyword>
<dbReference type="KEGG" id="psac:PSM36_0217"/>
<dbReference type="EMBL" id="LT605205">
    <property type="protein sequence ID" value="SCD19053.1"/>
    <property type="molecule type" value="Genomic_DNA"/>
</dbReference>
<feature type="transmembrane region" description="Helical" evidence="1">
    <location>
        <begin position="93"/>
        <end position="111"/>
    </location>
</feature>
<dbReference type="Gene3D" id="1.10.3730.20">
    <property type="match status" value="2"/>
</dbReference>
<sequence length="286" mass="30994">MASLLTAVCWTLSAIFFEKAGRRVGSLSVNILRLFLGILFLGITTLFTRGMFFPKDATLYNWVWLGISGIIGFFLGDLFLFKSYTIIGSRTSQLVMSLAPMITAVVGWFFLDEILSAKSILGIVVSVSGIMIAVAGKGLKLNVPLRGFLYALGGAAGQALGLILSKKGMGDYDAVAATQIRAIFGFFSFVLLVTFLNRWRRVFRTVNDGTSMRSITVGTIFGPFIGVALSLYAVQHTETGIASTLMALVPIFIIIPTAFMFKEKITARQVIGAVISIAGASIFFYK</sequence>
<dbReference type="PANTHER" id="PTHR22911">
    <property type="entry name" value="ACYL-MALONYL CONDENSING ENZYME-RELATED"/>
    <property type="match status" value="1"/>
</dbReference>
<dbReference type="Proteomes" id="UP000187464">
    <property type="component" value="Chromosome I"/>
</dbReference>
<dbReference type="PANTHER" id="PTHR22911:SF137">
    <property type="entry name" value="SOLUTE CARRIER FAMILY 35 MEMBER G2-RELATED"/>
    <property type="match status" value="1"/>
</dbReference>
<dbReference type="GO" id="GO:0016020">
    <property type="term" value="C:membrane"/>
    <property type="evidence" value="ECO:0007669"/>
    <property type="project" value="InterPro"/>
</dbReference>
<dbReference type="RefSeq" id="WP_232001495.1">
    <property type="nucleotide sequence ID" value="NZ_LT605205.1"/>
</dbReference>
<keyword evidence="1" id="KW-0812">Transmembrane</keyword>
<evidence type="ECO:0000313" key="4">
    <source>
        <dbReference type="Proteomes" id="UP000187464"/>
    </source>
</evidence>
<reference evidence="3 4" key="1">
    <citation type="submission" date="2016-08" db="EMBL/GenBank/DDBJ databases">
        <authorList>
            <person name="Seilhamer J.J."/>
        </authorList>
    </citation>
    <scope>NUCLEOTIDE SEQUENCE [LARGE SCALE GENOMIC DNA]</scope>
    <source>
        <strain evidence="3">M3/6</strain>
    </source>
</reference>
<evidence type="ECO:0000259" key="2">
    <source>
        <dbReference type="Pfam" id="PF00892"/>
    </source>
</evidence>
<dbReference type="STRING" id="1642647.PSM36_0217"/>
<dbReference type="Pfam" id="PF00892">
    <property type="entry name" value="EamA"/>
    <property type="match status" value="2"/>
</dbReference>
<feature type="transmembrane region" description="Helical" evidence="1">
    <location>
        <begin position="117"/>
        <end position="135"/>
    </location>
</feature>
<feature type="domain" description="EamA" evidence="2">
    <location>
        <begin position="146"/>
        <end position="284"/>
    </location>
</feature>
<organism evidence="3 4">
    <name type="scientific">Proteiniphilum saccharofermentans</name>
    <dbReference type="NCBI Taxonomy" id="1642647"/>
    <lineage>
        <taxon>Bacteria</taxon>
        <taxon>Pseudomonadati</taxon>
        <taxon>Bacteroidota</taxon>
        <taxon>Bacteroidia</taxon>
        <taxon>Bacteroidales</taxon>
        <taxon>Dysgonomonadaceae</taxon>
        <taxon>Proteiniphilum</taxon>
    </lineage>
</organism>